<evidence type="ECO:0000256" key="1">
    <source>
        <dbReference type="ARBA" id="ARBA00022443"/>
    </source>
</evidence>
<keyword evidence="10" id="KW-1185">Reference proteome</keyword>
<dbReference type="GO" id="GO:0031097">
    <property type="term" value="C:medial cortex"/>
    <property type="evidence" value="ECO:0007669"/>
    <property type="project" value="TreeGrafter"/>
</dbReference>
<dbReference type="PANTHER" id="PTHR47174:SF1">
    <property type="entry name" value="REDUCED VIABILITY UPON STARVATION PROTEIN 167"/>
    <property type="match status" value="1"/>
</dbReference>
<dbReference type="OrthoDB" id="2159336at2759"/>
<keyword evidence="3 5" id="KW-0175">Coiled coil</keyword>
<reference evidence="9 10" key="2">
    <citation type="submission" date="2015-05" db="EMBL/GenBank/DDBJ databases">
        <authorList>
            <person name="Morales-Cruz A."/>
            <person name="Amrine K.C."/>
            <person name="Cantu D."/>
        </authorList>
    </citation>
    <scope>NUCLEOTIDE SEQUENCE [LARGE SCALE GENOMIC DNA]</scope>
    <source>
        <strain evidence="9">UCRPC4</strain>
    </source>
</reference>
<feature type="coiled-coil region" evidence="5">
    <location>
        <begin position="149"/>
        <end position="176"/>
    </location>
</feature>
<name>A0A0G2GE80_PHACM</name>
<feature type="domain" description="SH3" evidence="7">
    <location>
        <begin position="352"/>
        <end position="411"/>
    </location>
</feature>
<dbReference type="SMART" id="SM00721">
    <property type="entry name" value="BAR"/>
    <property type="match status" value="1"/>
</dbReference>
<dbReference type="Pfam" id="PF00018">
    <property type="entry name" value="SH3_1"/>
    <property type="match status" value="1"/>
</dbReference>
<dbReference type="CDD" id="cd07599">
    <property type="entry name" value="BAR_Rvs167p"/>
    <property type="match status" value="1"/>
</dbReference>
<dbReference type="GO" id="GO:0006897">
    <property type="term" value="P:endocytosis"/>
    <property type="evidence" value="ECO:0007669"/>
    <property type="project" value="InterPro"/>
</dbReference>
<dbReference type="InterPro" id="IPR046982">
    <property type="entry name" value="BIN3/RVS161-like"/>
</dbReference>
<dbReference type="InterPro" id="IPR036028">
    <property type="entry name" value="SH3-like_dom_sf"/>
</dbReference>
<dbReference type="GO" id="GO:0051666">
    <property type="term" value="P:actin cortical patch localization"/>
    <property type="evidence" value="ECO:0007669"/>
    <property type="project" value="InterPro"/>
</dbReference>
<feature type="compositionally biased region" description="Low complexity" evidence="6">
    <location>
        <begin position="321"/>
        <end position="336"/>
    </location>
</feature>
<evidence type="ECO:0000313" key="10">
    <source>
        <dbReference type="Proteomes" id="UP000053317"/>
    </source>
</evidence>
<evidence type="ECO:0000259" key="8">
    <source>
        <dbReference type="PROSITE" id="PS51021"/>
    </source>
</evidence>
<dbReference type="GO" id="GO:0030479">
    <property type="term" value="C:actin cortical patch"/>
    <property type="evidence" value="ECO:0007669"/>
    <property type="project" value="TreeGrafter"/>
</dbReference>
<dbReference type="InterPro" id="IPR027267">
    <property type="entry name" value="AH/BAR_dom_sf"/>
</dbReference>
<dbReference type="GO" id="GO:0043332">
    <property type="term" value="C:mating projection tip"/>
    <property type="evidence" value="ECO:0007669"/>
    <property type="project" value="TreeGrafter"/>
</dbReference>
<dbReference type="InterPro" id="IPR004148">
    <property type="entry name" value="BAR_dom"/>
</dbReference>
<dbReference type="PANTHER" id="PTHR47174">
    <property type="entry name" value="BRIDGING INTEGRATOR 3"/>
    <property type="match status" value="1"/>
</dbReference>
<keyword evidence="1 4" id="KW-0728">SH3 domain</keyword>
<dbReference type="InterPro" id="IPR001452">
    <property type="entry name" value="SH3_domain"/>
</dbReference>
<feature type="region of interest" description="Disordered" evidence="6">
    <location>
        <begin position="292"/>
        <end position="350"/>
    </location>
</feature>
<dbReference type="AlphaFoldDB" id="A0A0G2GE80"/>
<dbReference type="SUPFAM" id="SSF103657">
    <property type="entry name" value="BAR/IMD domain-like"/>
    <property type="match status" value="1"/>
</dbReference>
<gene>
    <name evidence="9" type="ORF">UCRPC4_g03436</name>
</gene>
<dbReference type="FunFam" id="1.20.1270.60:FF:000048">
    <property type="entry name" value="BAR adaptor protein RVS167"/>
    <property type="match status" value="1"/>
</dbReference>
<dbReference type="FunFam" id="2.30.30.40:FF:000189">
    <property type="entry name" value="BAR adaptor protein RVS167"/>
    <property type="match status" value="1"/>
</dbReference>
<accession>A0A0G2GE80</accession>
<organism evidence="9 10">
    <name type="scientific">Phaeomoniella chlamydospora</name>
    <name type="common">Phaeoacremonium chlamydosporum</name>
    <dbReference type="NCBI Taxonomy" id="158046"/>
    <lineage>
        <taxon>Eukaryota</taxon>
        <taxon>Fungi</taxon>
        <taxon>Dikarya</taxon>
        <taxon>Ascomycota</taxon>
        <taxon>Pezizomycotina</taxon>
        <taxon>Eurotiomycetes</taxon>
        <taxon>Chaetothyriomycetidae</taxon>
        <taxon>Phaeomoniellales</taxon>
        <taxon>Phaeomoniellaceae</taxon>
        <taxon>Phaeomoniella</taxon>
    </lineage>
</organism>
<comment type="caution">
    <text evidence="9">The sequence shown here is derived from an EMBL/GenBank/DDBJ whole genome shotgun (WGS) entry which is preliminary data.</text>
</comment>
<dbReference type="SUPFAM" id="SSF50044">
    <property type="entry name" value="SH3-domain"/>
    <property type="match status" value="1"/>
</dbReference>
<dbReference type="PRINTS" id="PR00452">
    <property type="entry name" value="SH3DOMAIN"/>
</dbReference>
<proteinExistence type="predicted"/>
<evidence type="ECO:0000256" key="6">
    <source>
        <dbReference type="SAM" id="MobiDB-lite"/>
    </source>
</evidence>
<evidence type="ECO:0000256" key="4">
    <source>
        <dbReference type="PROSITE-ProRule" id="PRU00192"/>
    </source>
</evidence>
<dbReference type="Proteomes" id="UP000053317">
    <property type="component" value="Unassembled WGS sequence"/>
</dbReference>
<dbReference type="Gene3D" id="2.30.30.40">
    <property type="entry name" value="SH3 Domains"/>
    <property type="match status" value="1"/>
</dbReference>
<dbReference type="EMBL" id="LCWF01000081">
    <property type="protein sequence ID" value="KKY21933.1"/>
    <property type="molecule type" value="Genomic_DNA"/>
</dbReference>
<feature type="compositionally biased region" description="Polar residues" evidence="6">
    <location>
        <begin position="299"/>
        <end position="312"/>
    </location>
</feature>
<evidence type="ECO:0000256" key="3">
    <source>
        <dbReference type="ARBA" id="ARBA00023054"/>
    </source>
</evidence>
<protein>
    <submittedName>
        <fullName evidence="9">Putative reduced viability upon starvation protein 167</fullName>
    </submittedName>
</protein>
<evidence type="ECO:0000256" key="2">
    <source>
        <dbReference type="ARBA" id="ARBA00022553"/>
    </source>
</evidence>
<dbReference type="SMART" id="SM00326">
    <property type="entry name" value="SH3"/>
    <property type="match status" value="1"/>
</dbReference>
<feature type="domain" description="BAR" evidence="8">
    <location>
        <begin position="17"/>
        <end position="269"/>
    </location>
</feature>
<evidence type="ECO:0000256" key="5">
    <source>
        <dbReference type="SAM" id="Coils"/>
    </source>
</evidence>
<sequence>MSFKGMQKGLVRAPQQFKARFNIGDNTKDAVYIDAERRFQELEKETKKLHDESKKYFEAINGMLNHQIEFSKAIQEIYKPISGRASDPNSYVQEGNPEGIRACEEYESIVRDLLATLHPELEMIEQRIIAPADQLLEVIKVIRKMALKRQHKQLDYDRHRATLKKLQDKKEKTLKDEKALFKAESDVEQATADFNYFNDLLKEELPKLFALEAEFIRPLFQSFYYMQLNVFYTLHEKMQAINIGYFDLTLDVEAAFEKKRGDVQEQAEALGIVHFRSTGGIKKNVPGQSKYALAKRDSVASSTRQNTITDGQENPPPPYSPNSTPTSPSLVAAAKSKPPPPKPKPSRFSGAPAVETVTALYDYEAQAEGDLSFTTGDVIEIIHRTANENEWWTGKVNGRQGQFPGNYVKLN</sequence>
<evidence type="ECO:0000313" key="9">
    <source>
        <dbReference type="EMBL" id="KKY21933.1"/>
    </source>
</evidence>
<dbReference type="GO" id="GO:0008289">
    <property type="term" value="F:lipid binding"/>
    <property type="evidence" value="ECO:0007669"/>
    <property type="project" value="TreeGrafter"/>
</dbReference>
<dbReference type="Gene3D" id="1.20.1270.60">
    <property type="entry name" value="Arfaptin homology (AH) domain/BAR domain"/>
    <property type="match status" value="1"/>
</dbReference>
<dbReference type="GO" id="GO:0097320">
    <property type="term" value="P:plasma membrane tubulation"/>
    <property type="evidence" value="ECO:0007669"/>
    <property type="project" value="TreeGrafter"/>
</dbReference>
<keyword evidence="2" id="KW-0597">Phosphoprotein</keyword>
<dbReference type="Pfam" id="PF03114">
    <property type="entry name" value="BAR"/>
    <property type="match status" value="1"/>
</dbReference>
<dbReference type="PROSITE" id="PS51021">
    <property type="entry name" value="BAR"/>
    <property type="match status" value="1"/>
</dbReference>
<dbReference type="GO" id="GO:1990528">
    <property type="term" value="C:Rvs161p-Rvs167p complex"/>
    <property type="evidence" value="ECO:0007669"/>
    <property type="project" value="TreeGrafter"/>
</dbReference>
<dbReference type="PROSITE" id="PS50002">
    <property type="entry name" value="SH3"/>
    <property type="match status" value="1"/>
</dbReference>
<reference evidence="9 10" key="1">
    <citation type="submission" date="2015-05" db="EMBL/GenBank/DDBJ databases">
        <title>Distinctive expansion of gene families associated with plant cell wall degradation and secondary metabolism in the genomes of grapevine trunk pathogens.</title>
        <authorList>
            <person name="Lawrence D.P."/>
            <person name="Travadon R."/>
            <person name="Rolshausen P.E."/>
            <person name="Baumgartner K."/>
        </authorList>
    </citation>
    <scope>NUCLEOTIDE SEQUENCE [LARGE SCALE GENOMIC DNA]</scope>
    <source>
        <strain evidence="9">UCRPC4</strain>
    </source>
</reference>
<dbReference type="PRINTS" id="PR01887">
    <property type="entry name" value="SPECTRNALPHA"/>
</dbReference>
<evidence type="ECO:0000259" key="7">
    <source>
        <dbReference type="PROSITE" id="PS50002"/>
    </source>
</evidence>